<keyword evidence="1" id="KW-0472">Membrane</keyword>
<feature type="transmembrane region" description="Helical" evidence="1">
    <location>
        <begin position="12"/>
        <end position="34"/>
    </location>
</feature>
<keyword evidence="1" id="KW-1133">Transmembrane helix</keyword>
<evidence type="ECO:0000313" key="3">
    <source>
        <dbReference type="Proteomes" id="UP000001036"/>
    </source>
</evidence>
<evidence type="ECO:0000313" key="2">
    <source>
        <dbReference type="EMBL" id="ACE83058.1"/>
    </source>
</evidence>
<accession>B3PE09</accession>
<sequence length="349" mass="38002">MSFRHRQFGLSLVELMIAITLGLILMIGVMQMFLSSKVVFATQQGISRIQETGRLAIEFLSRDIRMAAYYGCYRPSVVAGSELKYSNMVISGLHGNFSEGIRGFDSDQSLPVSKAQALGGSIQLLPSTHTANIIVIRSASETGIPINNLNTETQIRAYSPSSIENNCINNICVNSAAVVNNCSSAAVMRVTALAKAGTDVTITHNGTWNPLTVPSEAFLSGEVMPLNTTVYFIARGVSGVPTLWQKTNADAAVELLEGVEHMRITYATSDNINYRLASQLSADDWPKVNSVRLELVIRSIDNNVLEDTQPYQFAGVTVTPVDVGGIKDRYMRQVFTATIAIRSRATNIQ</sequence>
<dbReference type="InterPro" id="IPR032092">
    <property type="entry name" value="PilW"/>
</dbReference>
<dbReference type="STRING" id="498211.CJA_3212"/>
<gene>
    <name evidence="2" type="primary">pilW</name>
    <name evidence="2" type="ordered locus">CJA_3212</name>
</gene>
<dbReference type="AlphaFoldDB" id="B3PE09"/>
<organism evidence="2 3">
    <name type="scientific">Cellvibrio japonicus (strain Ueda107)</name>
    <name type="common">Pseudomonas fluorescens subsp. cellulosa</name>
    <dbReference type="NCBI Taxonomy" id="498211"/>
    <lineage>
        <taxon>Bacteria</taxon>
        <taxon>Pseudomonadati</taxon>
        <taxon>Pseudomonadota</taxon>
        <taxon>Gammaproteobacteria</taxon>
        <taxon>Cellvibrionales</taxon>
        <taxon>Cellvibrionaceae</taxon>
        <taxon>Cellvibrio</taxon>
    </lineage>
</organism>
<proteinExistence type="predicted"/>
<name>B3PE09_CELJU</name>
<dbReference type="KEGG" id="cja:CJA_3212"/>
<dbReference type="Pfam" id="PF07963">
    <property type="entry name" value="N_methyl"/>
    <property type="match status" value="1"/>
</dbReference>
<dbReference type="GO" id="GO:0043683">
    <property type="term" value="P:type IV pilus assembly"/>
    <property type="evidence" value="ECO:0007669"/>
    <property type="project" value="InterPro"/>
</dbReference>
<dbReference type="Pfam" id="PF16074">
    <property type="entry name" value="PilW"/>
    <property type="match status" value="1"/>
</dbReference>
<keyword evidence="1" id="KW-0812">Transmembrane</keyword>
<protein>
    <submittedName>
        <fullName evidence="2">Type 4 fimbrial biogenesis protein PilW</fullName>
    </submittedName>
</protein>
<dbReference type="HOGENOM" id="CLU_052493_1_0_6"/>
<dbReference type="InterPro" id="IPR012902">
    <property type="entry name" value="N_methyl_site"/>
</dbReference>
<dbReference type="Proteomes" id="UP000001036">
    <property type="component" value="Chromosome"/>
</dbReference>
<evidence type="ECO:0000256" key="1">
    <source>
        <dbReference type="SAM" id="Phobius"/>
    </source>
</evidence>
<dbReference type="eggNOG" id="COG4966">
    <property type="taxonomic scope" value="Bacteria"/>
</dbReference>
<dbReference type="EMBL" id="CP000934">
    <property type="protein sequence ID" value="ACE83058.1"/>
    <property type="molecule type" value="Genomic_DNA"/>
</dbReference>
<reference evidence="2 3" key="1">
    <citation type="journal article" date="2008" name="J. Bacteriol.">
        <title>Insights into plant cell wall degradation from the genome sequence of the soil bacterium Cellvibrio japonicus.</title>
        <authorList>
            <person name="Deboy R.T."/>
            <person name="Mongodin E.F."/>
            <person name="Fouts D.E."/>
            <person name="Tailford L.E."/>
            <person name="Khouri H."/>
            <person name="Emerson J.B."/>
            <person name="Mohamoud Y."/>
            <person name="Watkins K."/>
            <person name="Henrissat B."/>
            <person name="Gilbert H.J."/>
            <person name="Nelson K.E."/>
        </authorList>
    </citation>
    <scope>NUCLEOTIDE SEQUENCE [LARGE SCALE GENOMIC DNA]</scope>
    <source>
        <strain evidence="2 3">Ueda107</strain>
    </source>
</reference>
<keyword evidence="3" id="KW-1185">Reference proteome</keyword>